<proteinExistence type="predicted"/>
<dbReference type="EMBL" id="JAWDJX010000035">
    <property type="protein sequence ID" value="KAK3050071.1"/>
    <property type="molecule type" value="Genomic_DNA"/>
</dbReference>
<protein>
    <recommendedName>
        <fullName evidence="6">HET-domain-containing protein</fullName>
    </recommendedName>
</protein>
<comment type="caution">
    <text evidence="4">The sequence shown here is derived from an EMBL/GenBank/DDBJ whole genome shotgun (WGS) entry which is preliminary data.</text>
</comment>
<dbReference type="Proteomes" id="UP001271007">
    <property type="component" value="Unassembled WGS sequence"/>
</dbReference>
<dbReference type="InterPro" id="IPR058525">
    <property type="entry name" value="DUF8212"/>
</dbReference>
<dbReference type="PANTHER" id="PTHR10622">
    <property type="entry name" value="HET DOMAIN-CONTAINING PROTEIN"/>
    <property type="match status" value="1"/>
</dbReference>
<dbReference type="InterPro" id="IPR010730">
    <property type="entry name" value="HET"/>
</dbReference>
<accession>A0AAJ0DAF1</accession>
<dbReference type="AlphaFoldDB" id="A0AAJ0DAF1"/>
<evidence type="ECO:0000256" key="1">
    <source>
        <dbReference type="SAM" id="MobiDB-lite"/>
    </source>
</evidence>
<evidence type="ECO:0000313" key="4">
    <source>
        <dbReference type="EMBL" id="KAK3050071.1"/>
    </source>
</evidence>
<keyword evidence="5" id="KW-1185">Reference proteome</keyword>
<feature type="domain" description="DUF8212" evidence="3">
    <location>
        <begin position="237"/>
        <end position="302"/>
    </location>
</feature>
<dbReference type="PANTHER" id="PTHR10622:SF10">
    <property type="entry name" value="HET DOMAIN-CONTAINING PROTEIN"/>
    <property type="match status" value="1"/>
</dbReference>
<evidence type="ECO:0000259" key="3">
    <source>
        <dbReference type="Pfam" id="PF26640"/>
    </source>
</evidence>
<feature type="region of interest" description="Disordered" evidence="1">
    <location>
        <begin position="455"/>
        <end position="480"/>
    </location>
</feature>
<sequence>MRLLDVHRSPPVLPKDVSTRRPYAILSHVWEDNELVFGDLQQQQQRFNTSHEKISGAQVQARRDRLDYVWIDTLCIDKSSSSELGEAINSMYKWYQEAAVCYIYLADLDGCPKLTDADILRSGDSADKRYWGALFRESRWFRRGWTLQELIAPNKLCFFDKSWNFIGTLKDLAATVSDITNIHLSMLRNENKPEDFSIAQRMSWAAHRETTRVEDRAYSLLGVLDITISIRYGEGSQAFTRLQEAIIARDADQSIFAWEKPLIREEDVYMKERRGSYLWNDPAWTQLLAPSPDAFAQARNIVPSMYASLPYRMTNLGLYITSFVPELEEHGIILNCHYKDDPTKAILLNIRPISELTIRSEESQGQLPPETIAHVFLRERSANNHVLSRLTLLDVDQAHLRAKPHTFYISRSFASQADEDLPCKVWLQLLDECDDTLATMQPPLVSRLDFVEPPPTLSFQSSEPPPDSHTSSTTWTLESDSTRRLPCQRLTMYLYHSGSEHGALELHLGLVGNRTVLGLVAVNHDFGAGRVEAEVSLKPGGPLFGSTKLKNQLIVKPGLALRASLQRQHYNGQVMYVIKVCSVRVKVPRWNTRRKLGKWLGGGCLTG</sequence>
<evidence type="ECO:0000313" key="5">
    <source>
        <dbReference type="Proteomes" id="UP001271007"/>
    </source>
</evidence>
<feature type="domain" description="Heterokaryon incompatibility" evidence="2">
    <location>
        <begin position="23"/>
        <end position="149"/>
    </location>
</feature>
<evidence type="ECO:0000259" key="2">
    <source>
        <dbReference type="Pfam" id="PF06985"/>
    </source>
</evidence>
<organism evidence="4 5">
    <name type="scientific">Extremus antarcticus</name>
    <dbReference type="NCBI Taxonomy" id="702011"/>
    <lineage>
        <taxon>Eukaryota</taxon>
        <taxon>Fungi</taxon>
        <taxon>Dikarya</taxon>
        <taxon>Ascomycota</taxon>
        <taxon>Pezizomycotina</taxon>
        <taxon>Dothideomycetes</taxon>
        <taxon>Dothideomycetidae</taxon>
        <taxon>Mycosphaerellales</taxon>
        <taxon>Extremaceae</taxon>
        <taxon>Extremus</taxon>
    </lineage>
</organism>
<evidence type="ECO:0008006" key="6">
    <source>
        <dbReference type="Google" id="ProtNLM"/>
    </source>
</evidence>
<reference evidence="4" key="1">
    <citation type="submission" date="2023-04" db="EMBL/GenBank/DDBJ databases">
        <title>Black Yeasts Isolated from many extreme environments.</title>
        <authorList>
            <person name="Coleine C."/>
            <person name="Stajich J.E."/>
            <person name="Selbmann L."/>
        </authorList>
    </citation>
    <scope>NUCLEOTIDE SEQUENCE</scope>
    <source>
        <strain evidence="4">CCFEE 5312</strain>
    </source>
</reference>
<feature type="compositionally biased region" description="Polar residues" evidence="1">
    <location>
        <begin position="457"/>
        <end position="479"/>
    </location>
</feature>
<dbReference type="Pfam" id="PF06985">
    <property type="entry name" value="HET"/>
    <property type="match status" value="1"/>
</dbReference>
<dbReference type="Pfam" id="PF26640">
    <property type="entry name" value="DUF8212"/>
    <property type="match status" value="1"/>
</dbReference>
<gene>
    <name evidence="4" type="ORF">LTR09_008726</name>
</gene>
<name>A0AAJ0DAF1_9PEZI</name>